<feature type="transmembrane region" description="Helical" evidence="1">
    <location>
        <begin position="116"/>
        <end position="137"/>
    </location>
</feature>
<feature type="transmembrane region" description="Helical" evidence="1">
    <location>
        <begin position="42"/>
        <end position="67"/>
    </location>
</feature>
<comment type="caution">
    <text evidence="2">The sequence shown here is derived from an EMBL/GenBank/DDBJ whole genome shotgun (WGS) entry which is preliminary data.</text>
</comment>
<dbReference type="Proteomes" id="UP001499924">
    <property type="component" value="Unassembled WGS sequence"/>
</dbReference>
<reference evidence="3" key="1">
    <citation type="journal article" date="2019" name="Int. J. Syst. Evol. Microbiol.">
        <title>The Global Catalogue of Microorganisms (GCM) 10K type strain sequencing project: providing services to taxonomists for standard genome sequencing and annotation.</title>
        <authorList>
            <consortium name="The Broad Institute Genomics Platform"/>
            <consortium name="The Broad Institute Genome Sequencing Center for Infectious Disease"/>
            <person name="Wu L."/>
            <person name="Ma J."/>
        </authorList>
    </citation>
    <scope>NUCLEOTIDE SEQUENCE [LARGE SCALE GENOMIC DNA]</scope>
    <source>
        <strain evidence="3">JCM 15614</strain>
    </source>
</reference>
<keyword evidence="1" id="KW-1133">Transmembrane helix</keyword>
<evidence type="ECO:0000313" key="3">
    <source>
        <dbReference type="Proteomes" id="UP001499924"/>
    </source>
</evidence>
<feature type="transmembrane region" description="Helical" evidence="1">
    <location>
        <begin position="175"/>
        <end position="192"/>
    </location>
</feature>
<sequence length="210" mass="21537">MSTTTVSRAATTGMVGGILYALFPLAWQFANVTDVEFGTLTFVAVAASYWLLAVIAPALIVGGLVALRRALGPAAGRVGTIGIVVSAVGLGAMSLGVGIEVASISFGGGEVTLGHALLLIGFLVHIVGSIAVGIVVFRRRRDPMSRAAGLLLALALPVGIGIGLLGSALDPENDTWFWATIAVPTGIAWLLLGRSLRSLRTHSRELVPAS</sequence>
<proteinExistence type="predicted"/>
<dbReference type="EMBL" id="BAAAVV010000018">
    <property type="protein sequence ID" value="GAA3183865.1"/>
    <property type="molecule type" value="Genomic_DNA"/>
</dbReference>
<feature type="transmembrane region" description="Helical" evidence="1">
    <location>
        <begin position="149"/>
        <end position="169"/>
    </location>
</feature>
<feature type="transmembrane region" description="Helical" evidence="1">
    <location>
        <begin position="12"/>
        <end position="30"/>
    </location>
</feature>
<name>A0ABP6PNC1_9ACTN</name>
<accession>A0ABP6PNC1</accession>
<evidence type="ECO:0008006" key="4">
    <source>
        <dbReference type="Google" id="ProtNLM"/>
    </source>
</evidence>
<evidence type="ECO:0000313" key="2">
    <source>
        <dbReference type="EMBL" id="GAA3183865.1"/>
    </source>
</evidence>
<dbReference type="RefSeq" id="WP_344691141.1">
    <property type="nucleotide sequence ID" value="NZ_BAAAVV010000018.1"/>
</dbReference>
<protein>
    <recommendedName>
        <fullName evidence="4">DUF998 domain-containing protein</fullName>
    </recommendedName>
</protein>
<feature type="transmembrane region" description="Helical" evidence="1">
    <location>
        <begin position="79"/>
        <end position="104"/>
    </location>
</feature>
<gene>
    <name evidence="2" type="ORF">GCM10010531_42640</name>
</gene>
<organism evidence="2 3">
    <name type="scientific">Blastococcus jejuensis</name>
    <dbReference type="NCBI Taxonomy" id="351224"/>
    <lineage>
        <taxon>Bacteria</taxon>
        <taxon>Bacillati</taxon>
        <taxon>Actinomycetota</taxon>
        <taxon>Actinomycetes</taxon>
        <taxon>Geodermatophilales</taxon>
        <taxon>Geodermatophilaceae</taxon>
        <taxon>Blastococcus</taxon>
    </lineage>
</organism>
<evidence type="ECO:0000256" key="1">
    <source>
        <dbReference type="SAM" id="Phobius"/>
    </source>
</evidence>
<keyword evidence="1" id="KW-0472">Membrane</keyword>
<keyword evidence="1" id="KW-0812">Transmembrane</keyword>
<keyword evidence="3" id="KW-1185">Reference proteome</keyword>